<organism evidence="2">
    <name type="scientific">marine sediment metagenome</name>
    <dbReference type="NCBI Taxonomy" id="412755"/>
    <lineage>
        <taxon>unclassified sequences</taxon>
        <taxon>metagenomes</taxon>
        <taxon>ecological metagenomes</taxon>
    </lineage>
</organism>
<gene>
    <name evidence="2" type="ORF">S01H1_51963</name>
</gene>
<comment type="caution">
    <text evidence="2">The sequence shown here is derived from an EMBL/GenBank/DDBJ whole genome shotgun (WGS) entry which is preliminary data.</text>
</comment>
<keyword evidence="1" id="KW-0472">Membrane</keyword>
<accession>X0W7L7</accession>
<proteinExistence type="predicted"/>
<evidence type="ECO:0000313" key="2">
    <source>
        <dbReference type="EMBL" id="GAG26939.1"/>
    </source>
</evidence>
<name>X0W7L7_9ZZZZ</name>
<keyword evidence="1" id="KW-1133">Transmembrane helix</keyword>
<protein>
    <submittedName>
        <fullName evidence="2">Uncharacterized protein</fullName>
    </submittedName>
</protein>
<feature type="transmembrane region" description="Helical" evidence="1">
    <location>
        <begin position="12"/>
        <end position="33"/>
    </location>
</feature>
<keyword evidence="1" id="KW-0812">Transmembrane</keyword>
<evidence type="ECO:0000256" key="1">
    <source>
        <dbReference type="SAM" id="Phobius"/>
    </source>
</evidence>
<dbReference type="AlphaFoldDB" id="X0W7L7"/>
<dbReference type="EMBL" id="BARS01033566">
    <property type="protein sequence ID" value="GAG26939.1"/>
    <property type="molecule type" value="Genomic_DNA"/>
</dbReference>
<reference evidence="2" key="1">
    <citation type="journal article" date="2014" name="Front. Microbiol.">
        <title>High frequency of phylogenetically diverse reductive dehalogenase-homologous genes in deep subseafloor sedimentary metagenomes.</title>
        <authorList>
            <person name="Kawai M."/>
            <person name="Futagami T."/>
            <person name="Toyoda A."/>
            <person name="Takaki Y."/>
            <person name="Nishi S."/>
            <person name="Hori S."/>
            <person name="Arai W."/>
            <person name="Tsubouchi T."/>
            <person name="Morono Y."/>
            <person name="Uchiyama I."/>
            <person name="Ito T."/>
            <person name="Fujiyama A."/>
            <person name="Inagaki F."/>
            <person name="Takami H."/>
        </authorList>
    </citation>
    <scope>NUCLEOTIDE SEQUENCE</scope>
    <source>
        <strain evidence="2">Expedition CK06-06</strain>
    </source>
</reference>
<sequence length="99" mass="11830">MTEKTWWIDGHRFLTMIIVLLIMWSGFFVFFYLKADEVTRDPCSICAEYMGDNVICTTSDYIPIHKVYYPNGSEWTEDSKVHVEPELIPYNFTPYWEED</sequence>